<gene>
    <name evidence="2" type="ORF">P7D79_01430</name>
</gene>
<feature type="transmembrane region" description="Helical" evidence="1">
    <location>
        <begin position="250"/>
        <end position="272"/>
    </location>
</feature>
<dbReference type="RefSeq" id="WP_070503425.1">
    <property type="nucleotide sequence ID" value="NZ_CABGUH010000035.1"/>
</dbReference>
<evidence type="ECO:0000256" key="1">
    <source>
        <dbReference type="SAM" id="Phobius"/>
    </source>
</evidence>
<dbReference type="AlphaFoldDB" id="A0ABD5F2Z0"/>
<protein>
    <recommendedName>
        <fullName evidence="4">TrbL/VirB6 plasmid conjugal transfer protein</fullName>
    </recommendedName>
</protein>
<evidence type="ECO:0000313" key="2">
    <source>
        <dbReference type="EMBL" id="MDT2512883.1"/>
    </source>
</evidence>
<proteinExistence type="predicted"/>
<keyword evidence="1" id="KW-0812">Transmembrane</keyword>
<reference evidence="2 3" key="1">
    <citation type="submission" date="2023-03" db="EMBL/GenBank/DDBJ databases">
        <authorList>
            <person name="Shen W."/>
            <person name="Cai J."/>
        </authorList>
    </citation>
    <scope>NUCLEOTIDE SEQUENCE [LARGE SCALE GENOMIC DNA]</scope>
    <source>
        <strain evidence="2 3">Y2</strain>
    </source>
</reference>
<name>A0ABD5F2Z0_ENTAV</name>
<comment type="caution">
    <text evidence="2">The sequence shown here is derived from an EMBL/GenBank/DDBJ whole genome shotgun (WGS) entry which is preliminary data.</text>
</comment>
<feature type="transmembrane region" description="Helical" evidence="1">
    <location>
        <begin position="153"/>
        <end position="174"/>
    </location>
</feature>
<evidence type="ECO:0008006" key="4">
    <source>
        <dbReference type="Google" id="ProtNLM"/>
    </source>
</evidence>
<dbReference type="EMBL" id="JARPWY010000002">
    <property type="protein sequence ID" value="MDT2512883.1"/>
    <property type="molecule type" value="Genomic_DNA"/>
</dbReference>
<dbReference type="InterPro" id="IPR045798">
    <property type="entry name" value="TrbL_Firmicutes"/>
</dbReference>
<sequence>MDKVLKTVLEWILSMISFSTKTSNLSSSLESFSPELYKYSIAILDNVTKPIGFTILALFFALELQRISGRVETGGGGQTGFEMVFKSMVRLSFCKIAMDQVSLLMRAILDITTYMTNQISQLAMGSKGVSNLMKADKILEPIKKEGTTFKMGILIVLLIALLVTIGSIIIVQVIVNMRFIELYAYLSMAPIPIATFPSDEWSTVGKNFMKSFAGTALQGTLIFMVMQFYPFLLRSAFTNIANSGSGQEKFIYTIVGIMGNSVLLIFAIMATGRWSKAITNSM</sequence>
<evidence type="ECO:0000313" key="3">
    <source>
        <dbReference type="Proteomes" id="UP001264335"/>
    </source>
</evidence>
<organism evidence="2 3">
    <name type="scientific">Enterococcus avium</name>
    <name type="common">Streptococcus avium</name>
    <dbReference type="NCBI Taxonomy" id="33945"/>
    <lineage>
        <taxon>Bacteria</taxon>
        <taxon>Bacillati</taxon>
        <taxon>Bacillota</taxon>
        <taxon>Bacilli</taxon>
        <taxon>Lactobacillales</taxon>
        <taxon>Enterococcaceae</taxon>
        <taxon>Enterococcus</taxon>
    </lineage>
</organism>
<keyword evidence="1" id="KW-1133">Transmembrane helix</keyword>
<dbReference type="Proteomes" id="UP001264335">
    <property type="component" value="Unassembled WGS sequence"/>
</dbReference>
<dbReference type="Pfam" id="PF19478">
    <property type="entry name" value="TrbL_2"/>
    <property type="match status" value="1"/>
</dbReference>
<accession>A0ABD5F2Z0</accession>
<feature type="transmembrane region" description="Helical" evidence="1">
    <location>
        <begin position="208"/>
        <end position="230"/>
    </location>
</feature>
<keyword evidence="1" id="KW-0472">Membrane</keyword>